<evidence type="ECO:0000256" key="1">
    <source>
        <dbReference type="SAM" id="MobiDB-lite"/>
    </source>
</evidence>
<dbReference type="Proteomes" id="UP001526337">
    <property type="component" value="Unassembled WGS sequence"/>
</dbReference>
<gene>
    <name evidence="2" type="ORF">NO263_13460</name>
</gene>
<name>A0ABT3K813_9PROT</name>
<evidence type="ECO:0000313" key="3">
    <source>
        <dbReference type="Proteomes" id="UP001526337"/>
    </source>
</evidence>
<organism evidence="2 3">
    <name type="scientific">Gluconacetobacter entanii</name>
    <dbReference type="NCBI Taxonomy" id="108528"/>
    <lineage>
        <taxon>Bacteria</taxon>
        <taxon>Pseudomonadati</taxon>
        <taxon>Pseudomonadota</taxon>
        <taxon>Alphaproteobacteria</taxon>
        <taxon>Acetobacterales</taxon>
        <taxon>Acetobacteraceae</taxon>
        <taxon>Gluconacetobacter</taxon>
    </lineage>
</organism>
<keyword evidence="3" id="KW-1185">Reference proteome</keyword>
<dbReference type="EMBL" id="JANGSQ010000108">
    <property type="protein sequence ID" value="MCW4591589.1"/>
    <property type="molecule type" value="Genomic_DNA"/>
</dbReference>
<evidence type="ECO:0000313" key="2">
    <source>
        <dbReference type="EMBL" id="MCW4591589.1"/>
    </source>
</evidence>
<accession>A0ABT3K813</accession>
<sequence length="41" mass="4494">MHIPPYRLHRNNPVRENVTARIGRQGRQGEGASDGPRATGA</sequence>
<feature type="region of interest" description="Disordered" evidence="1">
    <location>
        <begin position="1"/>
        <end position="41"/>
    </location>
</feature>
<protein>
    <submittedName>
        <fullName evidence="2">Uncharacterized protein</fullName>
    </submittedName>
</protein>
<proteinExistence type="predicted"/>
<reference evidence="2 3" key="1">
    <citation type="submission" date="2022-07" db="EMBL/GenBank/DDBJ databases">
        <title>Genome stability of Gluconacetobacter entanii AV429.</title>
        <authorList>
            <person name="Trcek J."/>
            <person name="Cepec E."/>
        </authorList>
    </citation>
    <scope>NUCLEOTIDE SEQUENCE [LARGE SCALE GENOMIC DNA]</scope>
    <source>
        <strain evidence="2 3">AV429_2022</strain>
    </source>
</reference>
<comment type="caution">
    <text evidence="2">The sequence shown here is derived from an EMBL/GenBank/DDBJ whole genome shotgun (WGS) entry which is preliminary data.</text>
</comment>
<dbReference type="RefSeq" id="WP_265176118.1">
    <property type="nucleotide sequence ID" value="NZ_JABJWD010000073.1"/>
</dbReference>